<dbReference type="Proteomes" id="UP001501570">
    <property type="component" value="Unassembled WGS sequence"/>
</dbReference>
<comment type="subcellular location">
    <subcellularLocation>
        <location evidence="1">Periplasm</location>
    </subcellularLocation>
</comment>
<sequence>MNALKRIPARRTGACAVAAATVLLVAGCGGSNDESGSGNDGGPASVKVVVSTASISYAPLYIAVKQGFFKDQKLTVSITTVSGGGATVPALQSGSAQFGFSSVFHQLDAVQQGQKIVSIAAVNTGEGLDVVVSKKKAAQLGLNANSTLAQKGQALKHLKVGVISTSGEPYYVLSDLARAGGVDPSELNMEAVASSAAITAMKTGQIDAMTIGLPVTTEAIEQAGAQILVSCPAGDLPDLHEAPTETVLASASYVTSHASVTSRFVKAIGQAEAYLKANSDQAAETVRTGYFAKVDKQVFDTAWAEIANVTPAEPTLTAEQLQRTVDFVSRASGKKVKATGDQLLGVVK</sequence>
<dbReference type="PROSITE" id="PS51257">
    <property type="entry name" value="PROKAR_LIPOPROTEIN"/>
    <property type="match status" value="1"/>
</dbReference>
<reference evidence="5" key="1">
    <citation type="journal article" date="2019" name="Int. J. Syst. Evol. Microbiol.">
        <title>The Global Catalogue of Microorganisms (GCM) 10K type strain sequencing project: providing services to taxonomists for standard genome sequencing and annotation.</title>
        <authorList>
            <consortium name="The Broad Institute Genomics Platform"/>
            <consortium name="The Broad Institute Genome Sequencing Center for Infectious Disease"/>
            <person name="Wu L."/>
            <person name="Ma J."/>
        </authorList>
    </citation>
    <scope>NUCLEOTIDE SEQUENCE [LARGE SCALE GENOMIC DNA]</scope>
    <source>
        <strain evidence="5">JCM 18304</strain>
    </source>
</reference>
<comment type="caution">
    <text evidence="4">The sequence shown here is derived from an EMBL/GenBank/DDBJ whole genome shotgun (WGS) entry which is preliminary data.</text>
</comment>
<dbReference type="RefSeq" id="WP_345638180.1">
    <property type="nucleotide sequence ID" value="NZ_BAABJQ010000040.1"/>
</dbReference>
<dbReference type="PANTHER" id="PTHR30024">
    <property type="entry name" value="ALIPHATIC SULFONATES-BINDING PROTEIN-RELATED"/>
    <property type="match status" value="1"/>
</dbReference>
<protein>
    <recommendedName>
        <fullName evidence="6">NitT/TauT family transport system substrate-binding protein</fullName>
    </recommendedName>
</protein>
<evidence type="ECO:0000313" key="5">
    <source>
        <dbReference type="Proteomes" id="UP001501570"/>
    </source>
</evidence>
<dbReference type="PANTHER" id="PTHR30024:SF47">
    <property type="entry name" value="TAURINE-BINDING PERIPLASMIC PROTEIN"/>
    <property type="match status" value="1"/>
</dbReference>
<evidence type="ECO:0000256" key="1">
    <source>
        <dbReference type="ARBA" id="ARBA00004418"/>
    </source>
</evidence>
<evidence type="ECO:0008006" key="6">
    <source>
        <dbReference type="Google" id="ProtNLM"/>
    </source>
</evidence>
<dbReference type="SUPFAM" id="SSF53850">
    <property type="entry name" value="Periplasmic binding protein-like II"/>
    <property type="match status" value="1"/>
</dbReference>
<dbReference type="Gene3D" id="3.40.190.10">
    <property type="entry name" value="Periplasmic binding protein-like II"/>
    <property type="match status" value="2"/>
</dbReference>
<name>A0ABP9SSI2_9ACTN</name>
<comment type="similarity">
    <text evidence="2">Belongs to the bacterial solute-binding protein SsuA/TauA family.</text>
</comment>
<gene>
    <name evidence="4" type="ORF">GCM10023322_76470</name>
</gene>
<keyword evidence="5" id="KW-1185">Reference proteome</keyword>
<proteinExistence type="inferred from homology"/>
<accession>A0ABP9SSI2</accession>
<dbReference type="EMBL" id="BAABJQ010000040">
    <property type="protein sequence ID" value="GAA5199873.1"/>
    <property type="molecule type" value="Genomic_DNA"/>
</dbReference>
<evidence type="ECO:0000256" key="3">
    <source>
        <dbReference type="ARBA" id="ARBA00022729"/>
    </source>
</evidence>
<evidence type="ECO:0000313" key="4">
    <source>
        <dbReference type="EMBL" id="GAA5199873.1"/>
    </source>
</evidence>
<evidence type="ECO:0000256" key="2">
    <source>
        <dbReference type="ARBA" id="ARBA00010742"/>
    </source>
</evidence>
<dbReference type="Pfam" id="PF13379">
    <property type="entry name" value="NMT1_2"/>
    <property type="match status" value="1"/>
</dbReference>
<keyword evidence="3" id="KW-0732">Signal</keyword>
<organism evidence="4 5">
    <name type="scientific">Rugosimonospora acidiphila</name>
    <dbReference type="NCBI Taxonomy" id="556531"/>
    <lineage>
        <taxon>Bacteria</taxon>
        <taxon>Bacillati</taxon>
        <taxon>Actinomycetota</taxon>
        <taxon>Actinomycetes</taxon>
        <taxon>Micromonosporales</taxon>
        <taxon>Micromonosporaceae</taxon>
        <taxon>Rugosimonospora</taxon>
    </lineage>
</organism>